<dbReference type="AlphaFoldDB" id="A0AAW2VFQ2"/>
<organism evidence="1">
    <name type="scientific">Sesamum latifolium</name>
    <dbReference type="NCBI Taxonomy" id="2727402"/>
    <lineage>
        <taxon>Eukaryota</taxon>
        <taxon>Viridiplantae</taxon>
        <taxon>Streptophyta</taxon>
        <taxon>Embryophyta</taxon>
        <taxon>Tracheophyta</taxon>
        <taxon>Spermatophyta</taxon>
        <taxon>Magnoliopsida</taxon>
        <taxon>eudicotyledons</taxon>
        <taxon>Gunneridae</taxon>
        <taxon>Pentapetalae</taxon>
        <taxon>asterids</taxon>
        <taxon>lamiids</taxon>
        <taxon>Lamiales</taxon>
        <taxon>Pedaliaceae</taxon>
        <taxon>Sesamum</taxon>
    </lineage>
</organism>
<comment type="caution">
    <text evidence="1">The sequence shown here is derived from an EMBL/GenBank/DDBJ whole genome shotgun (WGS) entry which is preliminary data.</text>
</comment>
<accession>A0AAW2VFQ2</accession>
<name>A0AAW2VFQ2_9LAMI</name>
<proteinExistence type="predicted"/>
<gene>
    <name evidence="1" type="ORF">Slati_2954700</name>
</gene>
<reference evidence="1" key="2">
    <citation type="journal article" date="2024" name="Plant">
        <title>Genomic evolution and insights into agronomic trait innovations of Sesamum species.</title>
        <authorList>
            <person name="Miao H."/>
            <person name="Wang L."/>
            <person name="Qu L."/>
            <person name="Liu H."/>
            <person name="Sun Y."/>
            <person name="Le M."/>
            <person name="Wang Q."/>
            <person name="Wei S."/>
            <person name="Zheng Y."/>
            <person name="Lin W."/>
            <person name="Duan Y."/>
            <person name="Cao H."/>
            <person name="Xiong S."/>
            <person name="Wang X."/>
            <person name="Wei L."/>
            <person name="Li C."/>
            <person name="Ma Q."/>
            <person name="Ju M."/>
            <person name="Zhao R."/>
            <person name="Li G."/>
            <person name="Mu C."/>
            <person name="Tian Q."/>
            <person name="Mei H."/>
            <person name="Zhang T."/>
            <person name="Gao T."/>
            <person name="Zhang H."/>
        </authorList>
    </citation>
    <scope>NUCLEOTIDE SEQUENCE</scope>
    <source>
        <strain evidence="1">KEN1</strain>
    </source>
</reference>
<reference evidence="1" key="1">
    <citation type="submission" date="2020-06" db="EMBL/GenBank/DDBJ databases">
        <authorList>
            <person name="Li T."/>
            <person name="Hu X."/>
            <person name="Zhang T."/>
            <person name="Song X."/>
            <person name="Zhang H."/>
            <person name="Dai N."/>
            <person name="Sheng W."/>
            <person name="Hou X."/>
            <person name="Wei L."/>
        </authorList>
    </citation>
    <scope>NUCLEOTIDE SEQUENCE</scope>
    <source>
        <strain evidence="1">KEN1</strain>
        <tissue evidence="1">Leaf</tissue>
    </source>
</reference>
<sequence>MEVQNLKRKLEECRSQEEIMWQQRGKAHWLYDRDRNTKFFHASATTRRKQNSIMRIKDARGKWCEDTVSIQETLLEYFRRIFTSSCPAHLELESVLNTVRPKVTEAMK</sequence>
<dbReference type="EMBL" id="JACGWN010000010">
    <property type="protein sequence ID" value="KAL0427799.1"/>
    <property type="molecule type" value="Genomic_DNA"/>
</dbReference>
<evidence type="ECO:0000313" key="1">
    <source>
        <dbReference type="EMBL" id="KAL0427799.1"/>
    </source>
</evidence>
<protein>
    <submittedName>
        <fullName evidence="1">Uncharacterized protein</fullName>
    </submittedName>
</protein>